<dbReference type="InterPro" id="IPR042651">
    <property type="entry name" value="Rgs22"/>
</dbReference>
<dbReference type="InterPro" id="IPR036305">
    <property type="entry name" value="RGS_sf"/>
</dbReference>
<dbReference type="GO" id="GO:0005634">
    <property type="term" value="C:nucleus"/>
    <property type="evidence" value="ECO:0007669"/>
    <property type="project" value="TreeGrafter"/>
</dbReference>
<gene>
    <name evidence="3" type="primary">NBAS</name>
</gene>
<feature type="compositionally biased region" description="Polar residues" evidence="1">
    <location>
        <begin position="141"/>
        <end position="153"/>
    </location>
</feature>
<accession>A0AAZ3SL45</accession>
<feature type="compositionally biased region" description="Polar residues" evidence="1">
    <location>
        <begin position="1170"/>
        <end position="1197"/>
    </location>
</feature>
<dbReference type="InterPro" id="IPR016137">
    <property type="entry name" value="RGS"/>
</dbReference>
<dbReference type="GO" id="GO:0009966">
    <property type="term" value="P:regulation of signal transduction"/>
    <property type="evidence" value="ECO:0007669"/>
    <property type="project" value="InterPro"/>
</dbReference>
<feature type="compositionally biased region" description="Basic and acidic residues" evidence="1">
    <location>
        <begin position="1048"/>
        <end position="1079"/>
    </location>
</feature>
<dbReference type="GeneTree" id="ENSGT00500000044936"/>
<reference evidence="4" key="1">
    <citation type="journal article" date="2018" name="PLoS ONE">
        <title>Chinook salmon (Oncorhynchus tshawytscha) genome and transcriptome.</title>
        <authorList>
            <person name="Christensen K.A."/>
            <person name="Leong J.S."/>
            <person name="Sakhrani D."/>
            <person name="Biagi C.A."/>
            <person name="Minkley D.R."/>
            <person name="Withler R.E."/>
            <person name="Rondeau E.B."/>
            <person name="Koop B.F."/>
            <person name="Devlin R.H."/>
        </authorList>
    </citation>
    <scope>NUCLEOTIDE SEQUENCE [LARGE SCALE GENOMIC DNA]</scope>
</reference>
<dbReference type="SMART" id="SM00315">
    <property type="entry name" value="RGS"/>
    <property type="match status" value="1"/>
</dbReference>
<protein>
    <recommendedName>
        <fullName evidence="2">RGS domain-containing protein</fullName>
    </recommendedName>
</protein>
<dbReference type="Ensembl" id="ENSOTST00005186265.1">
    <property type="protein sequence ID" value="ENSOTSP00005153786.1"/>
    <property type="gene ID" value="ENSOTSG00005074731.1"/>
</dbReference>
<feature type="region of interest" description="Disordered" evidence="1">
    <location>
        <begin position="1039"/>
        <end position="1079"/>
    </location>
</feature>
<feature type="region of interest" description="Disordered" evidence="1">
    <location>
        <begin position="278"/>
        <end position="348"/>
    </location>
</feature>
<dbReference type="InterPro" id="IPR044926">
    <property type="entry name" value="RGS_subdomain_2"/>
</dbReference>
<name>A0AAZ3SL45_ONCTS</name>
<evidence type="ECO:0000313" key="4">
    <source>
        <dbReference type="Proteomes" id="UP000694402"/>
    </source>
</evidence>
<proteinExistence type="predicted"/>
<dbReference type="Pfam" id="PF00615">
    <property type="entry name" value="RGS"/>
    <property type="match status" value="2"/>
</dbReference>
<organism evidence="3 4">
    <name type="scientific">Oncorhynchus tshawytscha</name>
    <name type="common">Chinook salmon</name>
    <name type="synonym">Salmo tshawytscha</name>
    <dbReference type="NCBI Taxonomy" id="74940"/>
    <lineage>
        <taxon>Eukaryota</taxon>
        <taxon>Metazoa</taxon>
        <taxon>Chordata</taxon>
        <taxon>Craniata</taxon>
        <taxon>Vertebrata</taxon>
        <taxon>Euteleostomi</taxon>
        <taxon>Actinopterygii</taxon>
        <taxon>Neopterygii</taxon>
        <taxon>Teleostei</taxon>
        <taxon>Protacanthopterygii</taxon>
        <taxon>Salmoniformes</taxon>
        <taxon>Salmonidae</taxon>
        <taxon>Salmoninae</taxon>
        <taxon>Oncorhynchus</taxon>
    </lineage>
</organism>
<feature type="compositionally biased region" description="Low complexity" evidence="1">
    <location>
        <begin position="1112"/>
        <end position="1125"/>
    </location>
</feature>
<evidence type="ECO:0000313" key="3">
    <source>
        <dbReference type="Ensembl" id="ENSOTSP00005153786.1"/>
    </source>
</evidence>
<dbReference type="Proteomes" id="UP000694402">
    <property type="component" value="Unassembled WGS sequence"/>
</dbReference>
<reference evidence="3" key="2">
    <citation type="submission" date="2025-05" db="UniProtKB">
        <authorList>
            <consortium name="Ensembl"/>
        </authorList>
    </citation>
    <scope>IDENTIFICATION</scope>
</reference>
<sequence length="1279" mass="146092">MLGKMTTDLPYITIDHFEDCLSSDDVLVHFFNCFLSLPSFPECVQYNQETGVFEVVSDAAEALSRRIRSAVQYFKSQPLTDPTELTARPVVDNHYTVLCLDREQGMEWILTERLPLFIESDCYFEYRLAKLLSQWGPQGWNQKRDGTSVQPPVTTEPVCPSPGPDDRETLMKVLYVSLGQASVTDMLTIAKDKDKQLPVCTRSVRTPVCSLGREGQRGQASACFSCLPDSESYALSSSLLVSFPFSSSLPDCPLCSSLLDWDKRRGDHSAEQEMKVYLTETEAKTEIEAGTTDEDNGEPKPQSPACSTTDEETVGPHTERPCEGGPATSHSRLKEQQGEGGGSEEENDHDLEFYDVTASIHGDRQGLGDFKDFLKGTLGEKLLHLWMDIERLKTLQDDRSRIRHLVQMRSCYLLTGGQSSLNGELLTRLGLSTSPCWREDRLQRVQPRVTEALLCYWGPRFRMSQRAANPLRLSLWRNGQLHPPSGVNPNPRYINLHPLRPHTSIPRPTIRPDTSLPRVLTPTPAHTQTGYASSSPVVGAWRMERMLQALCVDSQAGFYFTHYCERSGNPLWENAVHCWCDLQQYHQLFYQDGLDPYRVQRQAHLLYSTYVCSAARSSIEVEEESRERVYTCLTPPFEELFDWVEEHTLTLLLEPWMLLTTRDTDTFQKVAVREETRQVESEPYGELKTLYEEAVHRLEQHAVAQACRPRPPPLEVARSPAMWSAVPERYRGYRLGSLLGHRTELQHFTSFLQDNTASIHLACWQDIENYRRIPHKDKAQREDKSRLIKDKYLNRKYFFGPDSPATRQQQEEVMRLAGGWGRLLHDRLCAPVLVEILSIIRNHIETRWLPVFLTTPEFNERQQQRVRPRGEDGVSDQVYQPHRTKREQVKGTWMTSAGEILALRRALLNPVTCHQFGRFVSLKGDFLENDILFWLEVQRYKDLCHSHCVEAVVQDKVSTIISCFIQSSVPPALQIDIPPEQATHILERRGEMGPYVFREAQMCVFSELLKLWPEFLSFSSGVQEEEVLPLLQNSVNKQSAKLQRRRRREEEKEVERRAQEEVERFPEEHEEKHKGLQESRELLYPSQQLSWSYSKYMVALEREEVLLRRQEVTSSTGTDSSSAHSLKSKGSIHSRQSQHQTQQSSNVSPRTEPTPGQAELQRLPQDRANTRPSRAPTSPPGQSQHQAQQSSNVSPRTEPTPGPAELQRLPQDRANTRPSRAPTSPTGQSQHQAQQSSNVSPRTEPTPGPAELQRLPQDRQWACLSGNPEANRLQTIVEK</sequence>
<dbReference type="PANTHER" id="PTHR46583:SF1">
    <property type="entry name" value="REGULATOR OF G-PROTEIN SIGNALING 22"/>
    <property type="match status" value="1"/>
</dbReference>
<feature type="region of interest" description="Disordered" evidence="1">
    <location>
        <begin position="141"/>
        <end position="163"/>
    </location>
</feature>
<dbReference type="Ensembl" id="ENSOTST00005161319.1">
    <property type="protein sequence ID" value="ENSOTSP00005105760.1"/>
    <property type="gene ID" value="ENSOTSG00005074731.1"/>
</dbReference>
<dbReference type="CDD" id="cd08725">
    <property type="entry name" value="RGS_RGS22_4"/>
    <property type="match status" value="1"/>
</dbReference>
<dbReference type="Ensembl" id="ENSOTST00005118507.1">
    <property type="protein sequence ID" value="ENSOTSP00005123144.1"/>
    <property type="gene ID" value="ENSOTSG00005074731.1"/>
</dbReference>
<dbReference type="InterPro" id="IPR048074">
    <property type="entry name" value="RGS22_RGS_fourth"/>
</dbReference>
<dbReference type="GO" id="GO:0005737">
    <property type="term" value="C:cytoplasm"/>
    <property type="evidence" value="ECO:0007669"/>
    <property type="project" value="TreeGrafter"/>
</dbReference>
<feature type="compositionally biased region" description="Low complexity" evidence="1">
    <location>
        <begin position="1133"/>
        <end position="1145"/>
    </location>
</feature>
<dbReference type="Gene3D" id="1.10.167.10">
    <property type="entry name" value="Regulator of G-protein Signalling 4, domain 2"/>
    <property type="match status" value="4"/>
</dbReference>
<feature type="domain" description="RGS" evidence="2">
    <location>
        <begin position="734"/>
        <end position="793"/>
    </location>
</feature>
<evidence type="ECO:0000256" key="1">
    <source>
        <dbReference type="SAM" id="MobiDB-lite"/>
    </source>
</evidence>
<dbReference type="AlphaFoldDB" id="A0AAZ3SL45"/>
<evidence type="ECO:0000259" key="2">
    <source>
        <dbReference type="PROSITE" id="PS50132"/>
    </source>
</evidence>
<feature type="region of interest" description="Disordered" evidence="1">
    <location>
        <begin position="1111"/>
        <end position="1258"/>
    </location>
</feature>
<dbReference type="PANTHER" id="PTHR46583">
    <property type="entry name" value="REGULATOR OF G-PROTEIN SIGNALING 22"/>
    <property type="match status" value="1"/>
</dbReference>
<keyword evidence="4" id="KW-1185">Reference proteome</keyword>
<dbReference type="SUPFAM" id="SSF48097">
    <property type="entry name" value="Regulator of G-protein signaling, RGS"/>
    <property type="match status" value="4"/>
</dbReference>
<dbReference type="GO" id="GO:0001965">
    <property type="term" value="F:G-protein alpha-subunit binding"/>
    <property type="evidence" value="ECO:0007669"/>
    <property type="project" value="InterPro"/>
</dbReference>
<feature type="compositionally biased region" description="Polar residues" evidence="1">
    <location>
        <begin position="1216"/>
        <end position="1243"/>
    </location>
</feature>
<dbReference type="PROSITE" id="PS50132">
    <property type="entry name" value="RGS"/>
    <property type="match status" value="1"/>
</dbReference>